<evidence type="ECO:0008006" key="3">
    <source>
        <dbReference type="Google" id="ProtNLM"/>
    </source>
</evidence>
<keyword evidence="1" id="KW-0812">Transmembrane</keyword>
<reference evidence="2" key="1">
    <citation type="submission" date="2009-06" db="EMBL/GenBank/DDBJ databases">
        <title>Complete sequence plasmid 1 of Ralstonia pickettii 12D.</title>
        <authorList>
            <consortium name="US DOE Joint Genome Institute"/>
            <person name="Lucas S."/>
            <person name="Copeland A."/>
            <person name="Lapidus A."/>
            <person name="Glavina del Rio T."/>
            <person name="Dalin E."/>
            <person name="Tice H."/>
            <person name="Bruce D."/>
            <person name="Goodwin L."/>
            <person name="Pitluck S."/>
            <person name="Sims D."/>
            <person name="Meincke L."/>
            <person name="Brettin T."/>
            <person name="Detter J.C."/>
            <person name="Han C."/>
            <person name="Larimer F."/>
            <person name="Land M."/>
            <person name="Hauser L."/>
            <person name="Kyrpides N."/>
            <person name="Ovchinnikova G."/>
            <person name="Marsh T."/>
            <person name="Richardson P."/>
        </authorList>
    </citation>
    <scope>NUCLEOTIDE SEQUENCE [LARGE SCALE GENOMIC DNA]</scope>
    <source>
        <strain evidence="2">12D</strain>
        <plasmid>12D</plasmid>
        <plasmid evidence="2">pRp12D01</plasmid>
    </source>
</reference>
<geneLocation type="plasmid" evidence="2">
    <name>pRp12D01</name>
</geneLocation>
<name>C6BPP6_RALP1</name>
<evidence type="ECO:0000256" key="1">
    <source>
        <dbReference type="SAM" id="Phobius"/>
    </source>
</evidence>
<keyword evidence="2" id="KW-0614">Plasmid</keyword>
<protein>
    <recommendedName>
        <fullName evidence="3">Transmembrane protein</fullName>
    </recommendedName>
</protein>
<dbReference type="EMBL" id="CP001646">
    <property type="protein sequence ID" value="ACS66170.1"/>
    <property type="molecule type" value="Genomic_DNA"/>
</dbReference>
<proteinExistence type="predicted"/>
<dbReference type="AlphaFoldDB" id="C6BPP6"/>
<gene>
    <name evidence="2" type="ordered locus">Rpic12D_4936</name>
</gene>
<accession>C6BPP6</accession>
<dbReference type="KEGG" id="rpf:Rpic12D_4936"/>
<feature type="transmembrane region" description="Helical" evidence="1">
    <location>
        <begin position="12"/>
        <end position="31"/>
    </location>
</feature>
<feature type="transmembrane region" description="Helical" evidence="1">
    <location>
        <begin position="51"/>
        <end position="72"/>
    </location>
</feature>
<evidence type="ECO:0000313" key="2">
    <source>
        <dbReference type="EMBL" id="ACS66170.1"/>
    </source>
</evidence>
<keyword evidence="1" id="KW-1133">Transmembrane helix</keyword>
<organism evidence="2">
    <name type="scientific">Ralstonia pickettii (strain 12D)</name>
    <dbReference type="NCBI Taxonomy" id="428406"/>
    <lineage>
        <taxon>Bacteria</taxon>
        <taxon>Pseudomonadati</taxon>
        <taxon>Pseudomonadota</taxon>
        <taxon>Betaproteobacteria</taxon>
        <taxon>Burkholderiales</taxon>
        <taxon>Burkholderiaceae</taxon>
        <taxon>Ralstonia</taxon>
    </lineage>
</organism>
<dbReference type="HOGENOM" id="CLU_2668436_0_0_4"/>
<sequence length="75" mass="7903">MSNSTQDVLAHILPAAVAVVVFVAVVLGVPYLMVKTGMATWLVATSRVHPIIVGLALIVTGIPLFICAGRMFGRK</sequence>
<keyword evidence="1" id="KW-0472">Membrane</keyword>